<evidence type="ECO:0000256" key="5">
    <source>
        <dbReference type="ARBA" id="ARBA00023015"/>
    </source>
</evidence>
<feature type="repeat" description="MBT" evidence="8">
    <location>
        <begin position="119"/>
        <end position="217"/>
    </location>
</feature>
<keyword evidence="5" id="KW-0805">Transcription regulation</keyword>
<dbReference type="InterPro" id="IPR004092">
    <property type="entry name" value="Mbt"/>
</dbReference>
<keyword evidence="3" id="KW-0678">Repressor</keyword>
<dbReference type="Pfam" id="PF06467">
    <property type="entry name" value="zf-FCS"/>
    <property type="match status" value="1"/>
</dbReference>
<evidence type="ECO:0000313" key="11">
    <source>
        <dbReference type="Proteomes" id="UP000694941"/>
    </source>
</evidence>
<proteinExistence type="inferred from homology"/>
<organism evidence="11 12">
    <name type="scientific">Limulus polyphemus</name>
    <name type="common">Atlantic horseshoe crab</name>
    <dbReference type="NCBI Taxonomy" id="6850"/>
    <lineage>
        <taxon>Eukaryota</taxon>
        <taxon>Metazoa</taxon>
        <taxon>Ecdysozoa</taxon>
        <taxon>Arthropoda</taxon>
        <taxon>Chelicerata</taxon>
        <taxon>Merostomata</taxon>
        <taxon>Xiphosura</taxon>
        <taxon>Limulidae</taxon>
        <taxon>Limulus</taxon>
    </lineage>
</organism>
<dbReference type="InterPro" id="IPR010507">
    <property type="entry name" value="Znf_MYM"/>
</dbReference>
<feature type="compositionally biased region" description="Polar residues" evidence="9">
    <location>
        <begin position="363"/>
        <end position="374"/>
    </location>
</feature>
<protein>
    <submittedName>
        <fullName evidence="12">Polycomb protein Scm-like</fullName>
    </submittedName>
</protein>
<dbReference type="InterPro" id="IPR050548">
    <property type="entry name" value="PcG_chromatin_remod_factors"/>
</dbReference>
<keyword evidence="4" id="KW-0677">Repeat</keyword>
<dbReference type="RefSeq" id="XP_022247720.1">
    <property type="nucleotide sequence ID" value="XM_022392012.1"/>
</dbReference>
<dbReference type="GeneID" id="106464312"/>
<evidence type="ECO:0000259" key="10">
    <source>
        <dbReference type="PROSITE" id="PS50105"/>
    </source>
</evidence>
<evidence type="ECO:0000256" key="4">
    <source>
        <dbReference type="ARBA" id="ARBA00022737"/>
    </source>
</evidence>
<dbReference type="PROSITE" id="PS51079">
    <property type="entry name" value="MBT"/>
    <property type="match status" value="2"/>
</dbReference>
<dbReference type="InterPro" id="IPR001660">
    <property type="entry name" value="SAM"/>
</dbReference>
<evidence type="ECO:0000256" key="1">
    <source>
        <dbReference type="ARBA" id="ARBA00004123"/>
    </source>
</evidence>
<keyword evidence="6" id="KW-0804">Transcription</keyword>
<dbReference type="SMART" id="SM00746">
    <property type="entry name" value="TRASH"/>
    <property type="match status" value="2"/>
</dbReference>
<evidence type="ECO:0000256" key="3">
    <source>
        <dbReference type="ARBA" id="ARBA00022491"/>
    </source>
</evidence>
<dbReference type="SMART" id="SM00561">
    <property type="entry name" value="MBT"/>
    <property type="match status" value="2"/>
</dbReference>
<reference evidence="12" key="1">
    <citation type="submission" date="2025-08" db="UniProtKB">
        <authorList>
            <consortium name="RefSeq"/>
        </authorList>
    </citation>
    <scope>IDENTIFICATION</scope>
    <source>
        <tissue evidence="12">Muscle</tissue>
    </source>
</reference>
<comment type="similarity">
    <text evidence="2">Belongs to the SCM family.</text>
</comment>
<dbReference type="InterPro" id="IPR011017">
    <property type="entry name" value="TRASH_dom"/>
</dbReference>
<feature type="repeat" description="MBT" evidence="8">
    <location>
        <begin position="225"/>
        <end position="326"/>
    </location>
</feature>
<dbReference type="InterPro" id="IPR038348">
    <property type="entry name" value="SLED_sf"/>
</dbReference>
<dbReference type="PROSITE" id="PS50105">
    <property type="entry name" value="SAM_DOMAIN"/>
    <property type="match status" value="1"/>
</dbReference>
<keyword evidence="11" id="KW-1185">Reference proteome</keyword>
<name>A0ABM1SVR4_LIMPO</name>
<evidence type="ECO:0000313" key="12">
    <source>
        <dbReference type="RefSeq" id="XP_022247720.1"/>
    </source>
</evidence>
<evidence type="ECO:0000256" key="7">
    <source>
        <dbReference type="ARBA" id="ARBA00023242"/>
    </source>
</evidence>
<dbReference type="CDD" id="cd09578">
    <property type="entry name" value="SAM_Scm"/>
    <property type="match status" value="1"/>
</dbReference>
<dbReference type="InterPro" id="IPR013761">
    <property type="entry name" value="SAM/pointed_sf"/>
</dbReference>
<dbReference type="SUPFAM" id="SSF47769">
    <property type="entry name" value="SAM/Pointed domain"/>
    <property type="match status" value="1"/>
</dbReference>
<dbReference type="Pfam" id="PF02820">
    <property type="entry name" value="MBT"/>
    <property type="match status" value="2"/>
</dbReference>
<feature type="region of interest" description="Disordered" evidence="9">
    <location>
        <begin position="351"/>
        <end position="397"/>
    </location>
</feature>
<sequence length="686" mass="76085">MCGSANKSQNGSHCAWCEDGGRDLSFSITVGHIKKEFCSESCLAKFKKSYLKVSCTLCNTTIHESPIWLEEEGHIKDFCSTDCLQKYRLKECSNPQSVSHESKGKQSNGAHRYESTGYFDWNVYLKETSSEAAPASCFKQHPQPPTNEFNVGMKLEAIDPRNVTSICIATVVDIQGPRLCLRLDGGDNKNDFWQLVDSSEIHPVGHCEKNGGMLQPPLGFRMNASSWPMFLLKTLNGAEIACSKLFKKEPLTPKSNKFRVGMKLEALDRKNPHLICPATVATVKDDMIFVAFDGWRGAFDYWCKFESRDIFPVGWCKASGHPLQPPGYKALVGGKLKTQPKVNSCQLVPSIPPLSSSQPLSPRNTQRPSSSIRAKTSTNNSQKSNKQSNSVTTSISAGTDEENLWPLRSLSVLVTEPDTSTVSKQNPTVCIYVNHSCSCGPYLDPQKVAQLPIHFGPGPLNQVLQESIQACLDCANNEKSVFNLLKPGNGKVIITANIDGRTNTCCLPTIDKISTFWSFLENIFKDLLCCENLYTSQTLEGNCKKCSTSLVKREEMGNYQSAVELSNQKRRWSSESSDSGVHCSYKPAKVLRTTIVRETEASSTASISEKPPQSPSEWSIENVIHFINSTNKELSVHKDLFRKHEIDGQALMLLNSDMMMKYMGLKLGPALKICNLIDKLKGKKSL</sequence>
<dbReference type="InterPro" id="IPR047531">
    <property type="entry name" value="SAM_Scm-like"/>
</dbReference>
<dbReference type="Gene3D" id="1.10.150.50">
    <property type="entry name" value="Transcription Factor, Ets-1"/>
    <property type="match status" value="1"/>
</dbReference>
<dbReference type="InterPro" id="IPR021987">
    <property type="entry name" value="SLED"/>
</dbReference>
<dbReference type="PANTHER" id="PTHR12247">
    <property type="entry name" value="POLYCOMB GROUP PROTEIN"/>
    <property type="match status" value="1"/>
</dbReference>
<dbReference type="SUPFAM" id="SSF63748">
    <property type="entry name" value="Tudor/PWWP/MBT"/>
    <property type="match status" value="2"/>
</dbReference>
<evidence type="ECO:0000256" key="8">
    <source>
        <dbReference type="PROSITE-ProRule" id="PRU00459"/>
    </source>
</evidence>
<evidence type="ECO:0000256" key="6">
    <source>
        <dbReference type="ARBA" id="ARBA00023163"/>
    </source>
</evidence>
<evidence type="ECO:0000256" key="2">
    <source>
        <dbReference type="ARBA" id="ARBA00008469"/>
    </source>
</evidence>
<dbReference type="Pfam" id="PF12140">
    <property type="entry name" value="SLED"/>
    <property type="match status" value="1"/>
</dbReference>
<keyword evidence="7" id="KW-0539">Nucleus</keyword>
<dbReference type="Gene3D" id="2.30.30.140">
    <property type="match status" value="2"/>
</dbReference>
<gene>
    <name evidence="12" type="primary">LOC106464312</name>
</gene>
<dbReference type="Proteomes" id="UP000694941">
    <property type="component" value="Unplaced"/>
</dbReference>
<feature type="domain" description="SAM" evidence="10">
    <location>
        <begin position="618"/>
        <end position="683"/>
    </location>
</feature>
<dbReference type="SMART" id="SM00454">
    <property type="entry name" value="SAM"/>
    <property type="match status" value="1"/>
</dbReference>
<feature type="compositionally biased region" description="Low complexity" evidence="9">
    <location>
        <begin position="353"/>
        <end position="362"/>
    </location>
</feature>
<dbReference type="Gene3D" id="3.90.1150.190">
    <property type="entry name" value="SLED domain"/>
    <property type="match status" value="1"/>
</dbReference>
<dbReference type="Pfam" id="PF00536">
    <property type="entry name" value="SAM_1"/>
    <property type="match status" value="1"/>
</dbReference>
<dbReference type="PANTHER" id="PTHR12247:SF132">
    <property type="entry name" value="POLYCOMB PROTEIN SCM"/>
    <property type="match status" value="1"/>
</dbReference>
<dbReference type="CDD" id="cd20110">
    <property type="entry name" value="MBT_dScm_rpt2"/>
    <property type="match status" value="1"/>
</dbReference>
<feature type="compositionally biased region" description="Low complexity" evidence="9">
    <location>
        <begin position="375"/>
        <end position="390"/>
    </location>
</feature>
<evidence type="ECO:0000256" key="9">
    <source>
        <dbReference type="SAM" id="MobiDB-lite"/>
    </source>
</evidence>
<comment type="subcellular location">
    <subcellularLocation>
        <location evidence="1">Nucleus</location>
    </subcellularLocation>
</comment>
<accession>A0ABM1SVR4</accession>